<evidence type="ECO:0000256" key="1">
    <source>
        <dbReference type="SAM" id="MobiDB-lite"/>
    </source>
</evidence>
<gene>
    <name evidence="3" type="ORF">J2792_001194</name>
</gene>
<organism evidence="3 4">
    <name type="scientific">Novosphingobium capsulatum</name>
    <dbReference type="NCBI Taxonomy" id="13688"/>
    <lineage>
        <taxon>Bacteria</taxon>
        <taxon>Pseudomonadati</taxon>
        <taxon>Pseudomonadota</taxon>
        <taxon>Alphaproteobacteria</taxon>
        <taxon>Sphingomonadales</taxon>
        <taxon>Sphingomonadaceae</taxon>
        <taxon>Novosphingobium</taxon>
    </lineage>
</organism>
<keyword evidence="2" id="KW-0812">Transmembrane</keyword>
<dbReference type="EMBL" id="JAVDRD010000002">
    <property type="protein sequence ID" value="MDR6510334.1"/>
    <property type="molecule type" value="Genomic_DNA"/>
</dbReference>
<protein>
    <submittedName>
        <fullName evidence="3">Uncharacterized protein</fullName>
    </submittedName>
</protein>
<feature type="region of interest" description="Disordered" evidence="1">
    <location>
        <begin position="1"/>
        <end position="24"/>
    </location>
</feature>
<comment type="caution">
    <text evidence="3">The sequence shown here is derived from an EMBL/GenBank/DDBJ whole genome shotgun (WGS) entry which is preliminary data.</text>
</comment>
<keyword evidence="2" id="KW-1133">Transmembrane helix</keyword>
<keyword evidence="4" id="KW-1185">Reference proteome</keyword>
<evidence type="ECO:0000313" key="4">
    <source>
        <dbReference type="Proteomes" id="UP001184150"/>
    </source>
</evidence>
<name>A0ABU1MJG2_9SPHN</name>
<reference evidence="3 4" key="1">
    <citation type="submission" date="2023-07" db="EMBL/GenBank/DDBJ databases">
        <title>Sorghum-associated microbial communities from plants grown in Nebraska, USA.</title>
        <authorList>
            <person name="Schachtman D."/>
        </authorList>
    </citation>
    <scope>NUCLEOTIDE SEQUENCE [LARGE SCALE GENOMIC DNA]</scope>
    <source>
        <strain evidence="3 4">DS1027</strain>
    </source>
</reference>
<feature type="compositionally biased region" description="Pro residues" evidence="1">
    <location>
        <begin position="8"/>
        <end position="23"/>
    </location>
</feature>
<feature type="transmembrane region" description="Helical" evidence="2">
    <location>
        <begin position="31"/>
        <end position="54"/>
    </location>
</feature>
<dbReference type="RefSeq" id="WP_107715930.1">
    <property type="nucleotide sequence ID" value="NZ_JAVDRD010000002.1"/>
</dbReference>
<dbReference type="Proteomes" id="UP001184150">
    <property type="component" value="Unassembled WGS sequence"/>
</dbReference>
<evidence type="ECO:0000313" key="3">
    <source>
        <dbReference type="EMBL" id="MDR6510334.1"/>
    </source>
</evidence>
<accession>A0ABU1MJG2</accession>
<proteinExistence type="predicted"/>
<evidence type="ECO:0000256" key="2">
    <source>
        <dbReference type="SAM" id="Phobius"/>
    </source>
</evidence>
<keyword evidence="2" id="KW-0472">Membrane</keyword>
<sequence length="62" mass="6920">MFLDLKDPWPPAPPNRQPEPAPRLTPRRQRIVVVLVAINLVMMLIGPLAGSSVIEGLVHVFR</sequence>